<dbReference type="SUPFAM" id="SSF50494">
    <property type="entry name" value="Trypsin-like serine proteases"/>
    <property type="match status" value="1"/>
</dbReference>
<feature type="domain" description="Peptidase S1" evidence="2">
    <location>
        <begin position="50"/>
        <end position="295"/>
    </location>
</feature>
<keyword evidence="1" id="KW-1015">Disulfide bond</keyword>
<name>A0AAV2IB60_LYMST</name>
<dbReference type="PROSITE" id="PS50240">
    <property type="entry name" value="TRYPSIN_DOM"/>
    <property type="match status" value="1"/>
</dbReference>
<dbReference type="GO" id="GO:0006508">
    <property type="term" value="P:proteolysis"/>
    <property type="evidence" value="ECO:0007669"/>
    <property type="project" value="InterPro"/>
</dbReference>
<protein>
    <recommendedName>
        <fullName evidence="2">Peptidase S1 domain-containing protein</fullName>
    </recommendedName>
</protein>
<dbReference type="CDD" id="cd00190">
    <property type="entry name" value="Tryp_SPc"/>
    <property type="match status" value="1"/>
</dbReference>
<comment type="caution">
    <text evidence="3">The sequence shown here is derived from an EMBL/GenBank/DDBJ whole genome shotgun (WGS) entry which is preliminary data.</text>
</comment>
<dbReference type="AlphaFoldDB" id="A0AAV2IB60"/>
<evidence type="ECO:0000313" key="3">
    <source>
        <dbReference type="EMBL" id="CAL1543376.1"/>
    </source>
</evidence>
<evidence type="ECO:0000256" key="1">
    <source>
        <dbReference type="ARBA" id="ARBA00023157"/>
    </source>
</evidence>
<dbReference type="PRINTS" id="PR00722">
    <property type="entry name" value="CHYMOTRYPSIN"/>
</dbReference>
<evidence type="ECO:0000313" key="4">
    <source>
        <dbReference type="Proteomes" id="UP001497497"/>
    </source>
</evidence>
<accession>A0AAV2IB60</accession>
<dbReference type="InterPro" id="IPR043504">
    <property type="entry name" value="Peptidase_S1_PA_chymotrypsin"/>
</dbReference>
<dbReference type="Gene3D" id="2.40.10.10">
    <property type="entry name" value="Trypsin-like serine proteases"/>
    <property type="match status" value="1"/>
</dbReference>
<organism evidence="3 4">
    <name type="scientific">Lymnaea stagnalis</name>
    <name type="common">Great pond snail</name>
    <name type="synonym">Helix stagnalis</name>
    <dbReference type="NCBI Taxonomy" id="6523"/>
    <lineage>
        <taxon>Eukaryota</taxon>
        <taxon>Metazoa</taxon>
        <taxon>Spiralia</taxon>
        <taxon>Lophotrochozoa</taxon>
        <taxon>Mollusca</taxon>
        <taxon>Gastropoda</taxon>
        <taxon>Heterobranchia</taxon>
        <taxon>Euthyneura</taxon>
        <taxon>Panpulmonata</taxon>
        <taxon>Hygrophila</taxon>
        <taxon>Lymnaeoidea</taxon>
        <taxon>Lymnaeidae</taxon>
        <taxon>Lymnaea</taxon>
    </lineage>
</organism>
<dbReference type="SMART" id="SM00020">
    <property type="entry name" value="Tryp_SPc"/>
    <property type="match status" value="1"/>
</dbReference>
<dbReference type="EMBL" id="CAXITT010000544">
    <property type="protein sequence ID" value="CAL1543376.1"/>
    <property type="molecule type" value="Genomic_DNA"/>
</dbReference>
<dbReference type="PROSITE" id="PS00135">
    <property type="entry name" value="TRYPSIN_SER"/>
    <property type="match status" value="1"/>
</dbReference>
<dbReference type="Proteomes" id="UP001497497">
    <property type="component" value="Unassembled WGS sequence"/>
</dbReference>
<dbReference type="GO" id="GO:0004252">
    <property type="term" value="F:serine-type endopeptidase activity"/>
    <property type="evidence" value="ECO:0007669"/>
    <property type="project" value="InterPro"/>
</dbReference>
<sequence length="298" mass="33208">MLSTYWKMYSDFMGGPNFEPRAPLNESLLTSLFGHLQRCGLPFFADSVRIINGEDAPEKAWPWQVFLDIPLPRGEFAHCGGSLISEYWILTAANCIHQVDHVIVYLGVRNATDREDGPNVQVRTSVNLIPHAGYSMLHHVRDIGLVKMNEPAVLNHHVSPICLPDEGDSFEANDKCYLTGWGKVHLAMLAHNDIHEEILQQTNVHVMPQSICAYSSALSDDVIDGGVLCFDLHDDKRGPCFGDSGSPLSCLDPKKERYVLAGISATMGDFCSYRHVPAIGTRVSEFIDWIVQEMDQNP</sequence>
<evidence type="ECO:0000259" key="2">
    <source>
        <dbReference type="PROSITE" id="PS50240"/>
    </source>
</evidence>
<dbReference type="InterPro" id="IPR001254">
    <property type="entry name" value="Trypsin_dom"/>
</dbReference>
<keyword evidence="4" id="KW-1185">Reference proteome</keyword>
<proteinExistence type="predicted"/>
<dbReference type="Pfam" id="PF00089">
    <property type="entry name" value="Trypsin"/>
    <property type="match status" value="1"/>
</dbReference>
<gene>
    <name evidence="3" type="ORF">GSLYS_00016910001</name>
</gene>
<dbReference type="InterPro" id="IPR033116">
    <property type="entry name" value="TRYPSIN_SER"/>
</dbReference>
<dbReference type="PANTHER" id="PTHR24252">
    <property type="entry name" value="ACROSIN-RELATED"/>
    <property type="match status" value="1"/>
</dbReference>
<dbReference type="InterPro" id="IPR001314">
    <property type="entry name" value="Peptidase_S1A"/>
</dbReference>
<reference evidence="3 4" key="1">
    <citation type="submission" date="2024-04" db="EMBL/GenBank/DDBJ databases">
        <authorList>
            <consortium name="Genoscope - CEA"/>
            <person name="William W."/>
        </authorList>
    </citation>
    <scope>NUCLEOTIDE SEQUENCE [LARGE SCALE GENOMIC DNA]</scope>
</reference>
<dbReference type="PANTHER" id="PTHR24252:SF7">
    <property type="entry name" value="HYALIN"/>
    <property type="match status" value="1"/>
</dbReference>
<dbReference type="FunFam" id="2.40.10.10:FF:000068">
    <property type="entry name" value="transmembrane protease serine 2"/>
    <property type="match status" value="1"/>
</dbReference>
<dbReference type="InterPro" id="IPR009003">
    <property type="entry name" value="Peptidase_S1_PA"/>
</dbReference>